<keyword evidence="1" id="KW-0732">Signal</keyword>
<organism evidence="2 3">
    <name type="scientific">Paenibacillus filicis</name>
    <dbReference type="NCBI Taxonomy" id="669464"/>
    <lineage>
        <taxon>Bacteria</taxon>
        <taxon>Bacillati</taxon>
        <taxon>Bacillota</taxon>
        <taxon>Bacilli</taxon>
        <taxon>Bacillales</taxon>
        <taxon>Paenibacillaceae</taxon>
        <taxon>Paenibacillus</taxon>
    </lineage>
</organism>
<protein>
    <recommendedName>
        <fullName evidence="4">DUF1002 domain-containing protein</fullName>
    </recommendedName>
</protein>
<dbReference type="InterPro" id="IPR006311">
    <property type="entry name" value="TAT_signal"/>
</dbReference>
<evidence type="ECO:0008006" key="4">
    <source>
        <dbReference type="Google" id="ProtNLM"/>
    </source>
</evidence>
<accession>A0ABU9DP71</accession>
<dbReference type="RefSeq" id="WP_341417810.1">
    <property type="nucleotide sequence ID" value="NZ_JBBPCC010000016.1"/>
</dbReference>
<sequence>MNMKATENKNRIKPIRRTVLALTCAAMLGGAFAVVPLSASAAEAPNVTAATADAAPVISEGAGVYGSLVLSRWLSQLEPYAAAVSDVDADSYASAIDGGQSLVQASGLAEGTLVSRLTAKFAEDLRTEVSAGRLTEAEADQLKGISSDAVSRVLNGQSPASAVGISSLSPGKSIVQSRITRIVADTALLADAGSAELRAALRNGKNLVDASGLDRSALIDGLYAKLTSDLDSQTSGGAVTAEEAATLKSAGLDDIQRIVDTAGYDGEGVTALQKAYGERLLRVFLGSVVQNAASSSDADYGDIVSALEAGGTLASATHVDAGTLNSQLNAAFAAKAEEAWQSGALSVQALEQLEKQAAGEIDKAVNTAGYGTGFGAASLPANKGIAEESMLQLVNQSAVYTDQSAEAIQSAVAGGQSLVQATGISADELTSMLQSSVEASINKAVSQERLLPQEVAATKSYAAGLVASAVTTGGYVPAVDTTSFVQNQLASAIDRIGDLSDKNADELWWSIATGSTPAEAAGNDLNSLLAGLIGPVNQQLNAYVSAGSLIEKDAAAAKAQFADGVIKLLTGK</sequence>
<reference evidence="2 3" key="1">
    <citation type="submission" date="2024-04" db="EMBL/GenBank/DDBJ databases">
        <title>draft genome sequnece of Paenibacillus filicis.</title>
        <authorList>
            <person name="Kim D.-U."/>
        </authorList>
    </citation>
    <scope>NUCLEOTIDE SEQUENCE [LARGE SCALE GENOMIC DNA]</scope>
    <source>
        <strain evidence="2 3">KACC14197</strain>
    </source>
</reference>
<feature type="signal peptide" evidence="1">
    <location>
        <begin position="1"/>
        <end position="33"/>
    </location>
</feature>
<dbReference type="PROSITE" id="PS51318">
    <property type="entry name" value="TAT"/>
    <property type="match status" value="1"/>
</dbReference>
<feature type="chain" id="PRO_5046670124" description="DUF1002 domain-containing protein" evidence="1">
    <location>
        <begin position="34"/>
        <end position="572"/>
    </location>
</feature>
<gene>
    <name evidence="2" type="ORF">WMW72_22440</name>
</gene>
<keyword evidence="3" id="KW-1185">Reference proteome</keyword>
<evidence type="ECO:0000313" key="3">
    <source>
        <dbReference type="Proteomes" id="UP001469365"/>
    </source>
</evidence>
<name>A0ABU9DP71_9BACL</name>
<dbReference type="Proteomes" id="UP001469365">
    <property type="component" value="Unassembled WGS sequence"/>
</dbReference>
<evidence type="ECO:0000313" key="2">
    <source>
        <dbReference type="EMBL" id="MEK8130670.1"/>
    </source>
</evidence>
<proteinExistence type="predicted"/>
<evidence type="ECO:0000256" key="1">
    <source>
        <dbReference type="SAM" id="SignalP"/>
    </source>
</evidence>
<comment type="caution">
    <text evidence="2">The sequence shown here is derived from an EMBL/GenBank/DDBJ whole genome shotgun (WGS) entry which is preliminary data.</text>
</comment>
<dbReference type="EMBL" id="JBBPCC010000016">
    <property type="protein sequence ID" value="MEK8130670.1"/>
    <property type="molecule type" value="Genomic_DNA"/>
</dbReference>